<evidence type="ECO:0000313" key="3">
    <source>
        <dbReference type="Proteomes" id="UP001529510"/>
    </source>
</evidence>
<sequence>QTRAGVGVKVGSGSASAGEMSSSEPSTPAQTPLAAPVIPSPVGALPSPGAPPIPGPSK</sequence>
<dbReference type="EMBL" id="JAMKFB020000013">
    <property type="protein sequence ID" value="KAL0177769.1"/>
    <property type="molecule type" value="Genomic_DNA"/>
</dbReference>
<name>A0ABD0PUR6_CIRMR</name>
<proteinExistence type="predicted"/>
<feature type="region of interest" description="Disordered" evidence="1">
    <location>
        <begin position="1"/>
        <end position="58"/>
    </location>
</feature>
<feature type="non-terminal residue" evidence="2">
    <location>
        <position position="1"/>
    </location>
</feature>
<organism evidence="2 3">
    <name type="scientific">Cirrhinus mrigala</name>
    <name type="common">Mrigala</name>
    <dbReference type="NCBI Taxonomy" id="683832"/>
    <lineage>
        <taxon>Eukaryota</taxon>
        <taxon>Metazoa</taxon>
        <taxon>Chordata</taxon>
        <taxon>Craniata</taxon>
        <taxon>Vertebrata</taxon>
        <taxon>Euteleostomi</taxon>
        <taxon>Actinopterygii</taxon>
        <taxon>Neopterygii</taxon>
        <taxon>Teleostei</taxon>
        <taxon>Ostariophysi</taxon>
        <taxon>Cypriniformes</taxon>
        <taxon>Cyprinidae</taxon>
        <taxon>Labeoninae</taxon>
        <taxon>Labeonini</taxon>
        <taxon>Cirrhinus</taxon>
    </lineage>
</organism>
<feature type="compositionally biased region" description="Pro residues" evidence="1">
    <location>
        <begin position="48"/>
        <end position="58"/>
    </location>
</feature>
<reference evidence="2 3" key="1">
    <citation type="submission" date="2024-05" db="EMBL/GenBank/DDBJ databases">
        <title>Genome sequencing and assembly of Indian major carp, Cirrhinus mrigala (Hamilton, 1822).</title>
        <authorList>
            <person name="Mohindra V."/>
            <person name="Chowdhury L.M."/>
            <person name="Lal K."/>
            <person name="Jena J.K."/>
        </authorList>
    </citation>
    <scope>NUCLEOTIDE SEQUENCE [LARGE SCALE GENOMIC DNA]</scope>
    <source>
        <strain evidence="2">CM1030</strain>
        <tissue evidence="2">Blood</tissue>
    </source>
</reference>
<evidence type="ECO:0000313" key="2">
    <source>
        <dbReference type="EMBL" id="KAL0177769.1"/>
    </source>
</evidence>
<gene>
    <name evidence="2" type="ORF">M9458_026663</name>
</gene>
<accession>A0ABD0PUR6</accession>
<keyword evidence="3" id="KW-1185">Reference proteome</keyword>
<dbReference type="AlphaFoldDB" id="A0ABD0PUR6"/>
<feature type="compositionally biased region" description="Low complexity" evidence="1">
    <location>
        <begin position="1"/>
        <end position="26"/>
    </location>
</feature>
<dbReference type="Proteomes" id="UP001529510">
    <property type="component" value="Unassembled WGS sequence"/>
</dbReference>
<feature type="non-terminal residue" evidence="2">
    <location>
        <position position="58"/>
    </location>
</feature>
<protein>
    <submittedName>
        <fullName evidence="2">Uncharacterized protein</fullName>
    </submittedName>
</protein>
<evidence type="ECO:0000256" key="1">
    <source>
        <dbReference type="SAM" id="MobiDB-lite"/>
    </source>
</evidence>
<comment type="caution">
    <text evidence="2">The sequence shown here is derived from an EMBL/GenBank/DDBJ whole genome shotgun (WGS) entry which is preliminary data.</text>
</comment>